<feature type="transmembrane region" description="Helical" evidence="8">
    <location>
        <begin position="76"/>
        <end position="96"/>
    </location>
</feature>
<feature type="transmembrane region" description="Helical" evidence="8">
    <location>
        <begin position="217"/>
        <end position="240"/>
    </location>
</feature>
<keyword evidence="11" id="KW-1185">Reference proteome</keyword>
<feature type="transmembrane region" description="Helical" evidence="8">
    <location>
        <begin position="183"/>
        <end position="205"/>
    </location>
</feature>
<dbReference type="InterPro" id="IPR037185">
    <property type="entry name" value="EmrE-like"/>
</dbReference>
<feature type="transmembrane region" description="Helical" evidence="8">
    <location>
        <begin position="132"/>
        <end position="149"/>
    </location>
</feature>
<feature type="transmembrane region" description="Helical" evidence="8">
    <location>
        <begin position="273"/>
        <end position="291"/>
    </location>
</feature>
<evidence type="ECO:0000256" key="5">
    <source>
        <dbReference type="ARBA" id="ARBA00022692"/>
    </source>
</evidence>
<dbReference type="PANTHER" id="PTHR22911">
    <property type="entry name" value="ACYL-MALONYL CONDENSING ENZYME-RELATED"/>
    <property type="match status" value="1"/>
</dbReference>
<comment type="similarity">
    <text evidence="2">Belongs to the EamA transporter family.</text>
</comment>
<dbReference type="NCBIfam" id="TIGR00688">
    <property type="entry name" value="rarD"/>
    <property type="match status" value="1"/>
</dbReference>
<feature type="transmembrane region" description="Helical" evidence="8">
    <location>
        <begin position="108"/>
        <end position="125"/>
    </location>
</feature>
<evidence type="ECO:0000256" key="1">
    <source>
        <dbReference type="ARBA" id="ARBA00004651"/>
    </source>
</evidence>
<evidence type="ECO:0000256" key="2">
    <source>
        <dbReference type="ARBA" id="ARBA00007362"/>
    </source>
</evidence>
<evidence type="ECO:0000259" key="9">
    <source>
        <dbReference type="Pfam" id="PF00892"/>
    </source>
</evidence>
<dbReference type="InterPro" id="IPR000620">
    <property type="entry name" value="EamA_dom"/>
</dbReference>
<keyword evidence="5 8" id="KW-0812">Transmembrane</keyword>
<dbReference type="PANTHER" id="PTHR22911:SF137">
    <property type="entry name" value="SOLUTE CARRIER FAMILY 35 MEMBER G2-RELATED"/>
    <property type="match status" value="1"/>
</dbReference>
<keyword evidence="7 8" id="KW-0472">Membrane</keyword>
<evidence type="ECO:0000256" key="6">
    <source>
        <dbReference type="ARBA" id="ARBA00022989"/>
    </source>
</evidence>
<keyword evidence="6 8" id="KW-1133">Transmembrane helix</keyword>
<gene>
    <name evidence="10" type="ORF">ATK74_3013</name>
</gene>
<comment type="caution">
    <text evidence="10">The sequence shown here is derived from an EMBL/GenBank/DDBJ whole genome shotgun (WGS) entry which is preliminary data.</text>
</comment>
<feature type="transmembrane region" description="Helical" evidence="8">
    <location>
        <begin position="247"/>
        <end position="267"/>
    </location>
</feature>
<dbReference type="AlphaFoldDB" id="A0A2A9CWP8"/>
<name>A0A2A9CWP8_9ACTN</name>
<dbReference type="OrthoDB" id="369870at2"/>
<evidence type="ECO:0000256" key="4">
    <source>
        <dbReference type="ARBA" id="ARBA00022475"/>
    </source>
</evidence>
<evidence type="ECO:0000313" key="10">
    <source>
        <dbReference type="EMBL" id="PFG18425.1"/>
    </source>
</evidence>
<dbReference type="InterPro" id="IPR004626">
    <property type="entry name" value="RarD"/>
</dbReference>
<feature type="domain" description="EamA" evidence="9">
    <location>
        <begin position="12"/>
        <end position="148"/>
    </location>
</feature>
<dbReference type="GO" id="GO:0005886">
    <property type="term" value="C:plasma membrane"/>
    <property type="evidence" value="ECO:0007669"/>
    <property type="project" value="UniProtKB-SubCell"/>
</dbReference>
<dbReference type="RefSeq" id="WP_098461784.1">
    <property type="nucleotide sequence ID" value="NZ_PDJC01000001.1"/>
</dbReference>
<sequence>MPERPQQKLDSTGLILAFTAYLLWGAFPFYFKMLSAADPFEIIGHRVTWTFVFCLLGLLVTRQLGGFVEALRTPKLFWGLTGAGLLVTANWSIYVWGVLNNHIVDAALGYFINPLVTVSLAVLVLGERLRRAQVVALSVGALAVIVITIGFGQVPWVALSLAFSFGFYGLAKKQLGAHVSPLVGLTIETALLTPFALGFLVWLQVTGRSHFFSEGPGLTVGLALAGAVTAIPLLLFAGAAQRIPLSVIGLLQYLAPVIQFSIGVLFNHEQMPLPRWIGFSLVWVALVVLTIDSLRAARGPDLVIEPEVMD</sequence>
<dbReference type="EMBL" id="PDJC01000001">
    <property type="protein sequence ID" value="PFG18425.1"/>
    <property type="molecule type" value="Genomic_DNA"/>
</dbReference>
<feature type="transmembrane region" description="Helical" evidence="8">
    <location>
        <begin position="43"/>
        <end position="64"/>
    </location>
</feature>
<keyword evidence="4" id="KW-1003">Cell membrane</keyword>
<dbReference type="Proteomes" id="UP000226079">
    <property type="component" value="Unassembled WGS sequence"/>
</dbReference>
<evidence type="ECO:0000256" key="3">
    <source>
        <dbReference type="ARBA" id="ARBA00022448"/>
    </source>
</evidence>
<feature type="transmembrane region" description="Helical" evidence="8">
    <location>
        <begin position="12"/>
        <end position="31"/>
    </location>
</feature>
<reference evidence="10 11" key="1">
    <citation type="submission" date="2017-10" db="EMBL/GenBank/DDBJ databases">
        <title>Sequencing the genomes of 1000 actinobacteria strains.</title>
        <authorList>
            <person name="Klenk H.-P."/>
        </authorList>
    </citation>
    <scope>NUCLEOTIDE SEQUENCE [LARGE SCALE GENOMIC DNA]</scope>
    <source>
        <strain evidence="10 11">DSM 15597</strain>
    </source>
</reference>
<proteinExistence type="inferred from homology"/>
<accession>A0A2A9CWP8</accession>
<evidence type="ECO:0000313" key="11">
    <source>
        <dbReference type="Proteomes" id="UP000226079"/>
    </source>
</evidence>
<comment type="subcellular location">
    <subcellularLocation>
        <location evidence="1">Cell membrane</location>
        <topology evidence="1">Multi-pass membrane protein</topology>
    </subcellularLocation>
</comment>
<dbReference type="SUPFAM" id="SSF103481">
    <property type="entry name" value="Multidrug resistance efflux transporter EmrE"/>
    <property type="match status" value="2"/>
</dbReference>
<organism evidence="10 11">
    <name type="scientific">Propionicimonas paludicola</name>
    <dbReference type="NCBI Taxonomy" id="185243"/>
    <lineage>
        <taxon>Bacteria</taxon>
        <taxon>Bacillati</taxon>
        <taxon>Actinomycetota</taxon>
        <taxon>Actinomycetes</taxon>
        <taxon>Propionibacteriales</taxon>
        <taxon>Nocardioidaceae</taxon>
        <taxon>Propionicimonas</taxon>
    </lineage>
</organism>
<feature type="domain" description="EamA" evidence="9">
    <location>
        <begin position="157"/>
        <end position="290"/>
    </location>
</feature>
<protein>
    <submittedName>
        <fullName evidence="10">Chloramphenicol-sensitive protein RarD</fullName>
    </submittedName>
</protein>
<dbReference type="Pfam" id="PF00892">
    <property type="entry name" value="EamA"/>
    <property type="match status" value="2"/>
</dbReference>
<evidence type="ECO:0000256" key="8">
    <source>
        <dbReference type="SAM" id="Phobius"/>
    </source>
</evidence>
<keyword evidence="3" id="KW-0813">Transport</keyword>
<evidence type="ECO:0000256" key="7">
    <source>
        <dbReference type="ARBA" id="ARBA00023136"/>
    </source>
</evidence>